<comment type="caution">
    <text evidence="2">The sequence shown here is derived from an EMBL/GenBank/DDBJ whole genome shotgun (WGS) entry which is preliminary data.</text>
</comment>
<organism evidence="2 3">
    <name type="scientific">Colwellia maritima</name>
    <dbReference type="NCBI Taxonomy" id="2912588"/>
    <lineage>
        <taxon>Bacteria</taxon>
        <taxon>Pseudomonadati</taxon>
        <taxon>Pseudomonadota</taxon>
        <taxon>Gammaproteobacteria</taxon>
        <taxon>Alteromonadales</taxon>
        <taxon>Colwelliaceae</taxon>
        <taxon>Colwellia</taxon>
    </lineage>
</organism>
<keyword evidence="1" id="KW-0812">Transmembrane</keyword>
<keyword evidence="3" id="KW-1185">Reference proteome</keyword>
<feature type="transmembrane region" description="Helical" evidence="1">
    <location>
        <begin position="7"/>
        <end position="30"/>
    </location>
</feature>
<sequence>MKKIIIALLGGIFGIGVSILSFYLIGFLFGPISQGEDDAAKYFKVFLGVSCVLFILGALGASKYYKSVMQKKL</sequence>
<reference evidence="2" key="1">
    <citation type="submission" date="2022-01" db="EMBL/GenBank/DDBJ databases">
        <title>Colwellia maritima, isolated from seawater.</title>
        <authorList>
            <person name="Kristyanto S."/>
            <person name="Jung J."/>
            <person name="Jeon C.O."/>
        </authorList>
    </citation>
    <scope>NUCLEOTIDE SEQUENCE</scope>
    <source>
        <strain evidence="2">MSW7</strain>
    </source>
</reference>
<proteinExistence type="predicted"/>
<keyword evidence="1" id="KW-1133">Transmembrane helix</keyword>
<evidence type="ECO:0000313" key="3">
    <source>
        <dbReference type="Proteomes" id="UP001139646"/>
    </source>
</evidence>
<accession>A0ABS9X137</accession>
<evidence type="ECO:0000313" key="2">
    <source>
        <dbReference type="EMBL" id="MCI2283955.1"/>
    </source>
</evidence>
<name>A0ABS9X137_9GAMM</name>
<dbReference type="EMBL" id="JAKKSL010000002">
    <property type="protein sequence ID" value="MCI2283955.1"/>
    <property type="molecule type" value="Genomic_DNA"/>
</dbReference>
<evidence type="ECO:0000256" key="1">
    <source>
        <dbReference type="SAM" id="Phobius"/>
    </source>
</evidence>
<dbReference type="Proteomes" id="UP001139646">
    <property type="component" value="Unassembled WGS sequence"/>
</dbReference>
<keyword evidence="1" id="KW-0472">Membrane</keyword>
<feature type="transmembrane region" description="Helical" evidence="1">
    <location>
        <begin position="42"/>
        <end position="65"/>
    </location>
</feature>
<gene>
    <name evidence="2" type="ORF">L3081_11770</name>
</gene>
<protein>
    <submittedName>
        <fullName evidence="2">Uncharacterized protein</fullName>
    </submittedName>
</protein>
<dbReference type="RefSeq" id="WP_242286321.1">
    <property type="nucleotide sequence ID" value="NZ_JAKKSL010000002.1"/>
</dbReference>